<name>A0A0F9AAP0_9ZZZZ</name>
<feature type="non-terminal residue" evidence="2">
    <location>
        <position position="1"/>
    </location>
</feature>
<evidence type="ECO:0000313" key="2">
    <source>
        <dbReference type="EMBL" id="KKL06510.1"/>
    </source>
</evidence>
<feature type="compositionally biased region" description="Acidic residues" evidence="1">
    <location>
        <begin position="157"/>
        <end position="168"/>
    </location>
</feature>
<gene>
    <name evidence="2" type="ORF">LCGC14_2595330</name>
</gene>
<feature type="region of interest" description="Disordered" evidence="1">
    <location>
        <begin position="155"/>
        <end position="179"/>
    </location>
</feature>
<evidence type="ECO:0000256" key="1">
    <source>
        <dbReference type="SAM" id="MobiDB-lite"/>
    </source>
</evidence>
<protein>
    <submittedName>
        <fullName evidence="2">Uncharacterized protein</fullName>
    </submittedName>
</protein>
<dbReference type="EMBL" id="LAZR01043673">
    <property type="protein sequence ID" value="KKL06510.1"/>
    <property type="molecule type" value="Genomic_DNA"/>
</dbReference>
<sequence length="194" mass="22443">ARVPLLDAVQRIVGAELTGRIPSNGWMAEELHQWTDGTQYEGVGTFADWVCSQTGCIILDCSYADCEYVEGMTEPIFKWSQFNVEELTKEYPKVKETREKIDRVVEWLEADPIIRFRDLLVFLTAKAKTRRKKAIKRDKYQYDPTEHWCPLDQTNQFEEEEEVNDEEDGGLRDGGREGRLREATLTDIAAATRF</sequence>
<organism evidence="2">
    <name type="scientific">marine sediment metagenome</name>
    <dbReference type="NCBI Taxonomy" id="412755"/>
    <lineage>
        <taxon>unclassified sequences</taxon>
        <taxon>metagenomes</taxon>
        <taxon>ecological metagenomes</taxon>
    </lineage>
</organism>
<comment type="caution">
    <text evidence="2">The sequence shown here is derived from an EMBL/GenBank/DDBJ whole genome shotgun (WGS) entry which is preliminary data.</text>
</comment>
<dbReference type="AlphaFoldDB" id="A0A0F9AAP0"/>
<proteinExistence type="predicted"/>
<reference evidence="2" key="1">
    <citation type="journal article" date="2015" name="Nature">
        <title>Complex archaea that bridge the gap between prokaryotes and eukaryotes.</title>
        <authorList>
            <person name="Spang A."/>
            <person name="Saw J.H."/>
            <person name="Jorgensen S.L."/>
            <person name="Zaremba-Niedzwiedzka K."/>
            <person name="Martijn J."/>
            <person name="Lind A.E."/>
            <person name="van Eijk R."/>
            <person name="Schleper C."/>
            <person name="Guy L."/>
            <person name="Ettema T.J."/>
        </authorList>
    </citation>
    <scope>NUCLEOTIDE SEQUENCE</scope>
</reference>
<feature type="compositionally biased region" description="Basic and acidic residues" evidence="1">
    <location>
        <begin position="169"/>
        <end position="179"/>
    </location>
</feature>
<accession>A0A0F9AAP0</accession>